<gene>
    <name evidence="1" type="ORF">IMW75_19605</name>
</gene>
<protein>
    <submittedName>
        <fullName evidence="1">Uncharacterized protein</fullName>
    </submittedName>
</protein>
<organism evidence="1 2">
    <name type="scientific">Pseudomonas gregormendelii</name>
    <dbReference type="NCBI Taxonomy" id="1628277"/>
    <lineage>
        <taxon>Bacteria</taxon>
        <taxon>Pseudomonadati</taxon>
        <taxon>Pseudomonadota</taxon>
        <taxon>Gammaproteobacteria</taxon>
        <taxon>Pseudomonadales</taxon>
        <taxon>Pseudomonadaceae</taxon>
        <taxon>Pseudomonas</taxon>
    </lineage>
</organism>
<comment type="caution">
    <text evidence="1">The sequence shown here is derived from an EMBL/GenBank/DDBJ whole genome shotgun (WGS) entry which is preliminary data.</text>
</comment>
<sequence length="50" mass="5577">MAAKQKLRRENPNLVPRPAAYLSIHSSAMFRKISNFAAPLINSPILQQDA</sequence>
<accession>A0ABS3AJY8</accession>
<evidence type="ECO:0000313" key="1">
    <source>
        <dbReference type="EMBL" id="MBN3967468.1"/>
    </source>
</evidence>
<name>A0ABS3AJY8_9PSED</name>
<evidence type="ECO:0000313" key="2">
    <source>
        <dbReference type="Proteomes" id="UP000772591"/>
    </source>
</evidence>
<dbReference type="RefSeq" id="WP_205893501.1">
    <property type="nucleotide sequence ID" value="NZ_JADEVO010000030.1"/>
</dbReference>
<reference evidence="1 2" key="1">
    <citation type="journal article" date="2021" name="Int. J. Syst. Evol. Microbiol.">
        <title>Pseudomonas piscium sp. nov., Pseudomonas pisciculturae sp. nov., Pseudomonas mucoides sp. nov. and Pseudomonas neuropathica sp. nov. isolated from rainbow trout.</title>
        <authorList>
            <person name="Duman M."/>
            <person name="Mulet M."/>
            <person name="Altun S."/>
            <person name="Saticioglu I.B."/>
            <person name="Gomila M."/>
            <person name="Lalucat J."/>
            <person name="Garcia-Valdes E."/>
        </authorList>
    </citation>
    <scope>NUCLEOTIDE SEQUENCE [LARGE SCALE GENOMIC DNA]</scope>
    <source>
        <strain evidence="1 2">LMG 28632</strain>
    </source>
</reference>
<keyword evidence="2" id="KW-1185">Reference proteome</keyword>
<dbReference type="Proteomes" id="UP000772591">
    <property type="component" value="Unassembled WGS sequence"/>
</dbReference>
<dbReference type="EMBL" id="JADEVO010000030">
    <property type="protein sequence ID" value="MBN3967468.1"/>
    <property type="molecule type" value="Genomic_DNA"/>
</dbReference>
<proteinExistence type="predicted"/>